<evidence type="ECO:0000256" key="1">
    <source>
        <dbReference type="SAM" id="Coils"/>
    </source>
</evidence>
<keyword evidence="2" id="KW-0812">Transmembrane</keyword>
<protein>
    <submittedName>
        <fullName evidence="3">Uncharacterized protein</fullName>
    </submittedName>
</protein>
<evidence type="ECO:0000313" key="3">
    <source>
        <dbReference type="EMBL" id="ATS17529.1"/>
    </source>
</evidence>
<sequence length="102" mass="11085">MGEQEFQTKVLSQLQGLRTDVEKLQTNVHKLQTDVEKLQLDVSGLSNYVKAQDYKFEVDQRGSKAMVRMATTIIIPAAAVVVLSSLSPAITALVSAIAHQGS</sequence>
<reference evidence="4" key="2">
    <citation type="journal article" date="2022" name="Front. Microbiol.">
        <title>Comparative Genomic Analysis Revealed Distinct Molecular Components and Organization of CO2-Concentrating Mechanism in Thermophilic Cyanobacteria.</title>
        <authorList>
            <person name="Tang J."/>
            <person name="Zhou H."/>
            <person name="Yao D."/>
            <person name="Riaz S."/>
            <person name="You D."/>
            <person name="Klepacz-Smolka A."/>
            <person name="Daroch M."/>
        </authorList>
    </citation>
    <scope>NUCLEOTIDE SEQUENCE [LARGE SCALE GENOMIC DNA]</scope>
    <source>
        <strain evidence="4">PCC 6715</strain>
    </source>
</reference>
<name>A0A2D2PZ53_PARLV</name>
<keyword evidence="4" id="KW-1185">Reference proteome</keyword>
<dbReference type="KEGG" id="slw:BRW62_00830"/>
<proteinExistence type="predicted"/>
<keyword evidence="2" id="KW-0472">Membrane</keyword>
<reference evidence="3 4" key="1">
    <citation type="submission" date="2016-11" db="EMBL/GenBank/DDBJ databases">
        <title>Complete genome sequence of thermophilic cyanobacteria strain Synechococcus sp. PCC6715.</title>
        <authorList>
            <person name="Tang J."/>
            <person name="Daroch M."/>
            <person name="Liang Y."/>
            <person name="Jiang D."/>
            <person name="Shah M."/>
        </authorList>
    </citation>
    <scope>NUCLEOTIDE SEQUENCE [LARGE SCALE GENOMIC DNA]</scope>
    <source>
        <strain evidence="3 4">PCC 6715</strain>
    </source>
</reference>
<accession>A0A2D2PZ53</accession>
<keyword evidence="1" id="KW-0175">Coiled coil</keyword>
<dbReference type="Proteomes" id="UP000231057">
    <property type="component" value="Chromosome"/>
</dbReference>
<dbReference type="EMBL" id="CP018092">
    <property type="protein sequence ID" value="ATS17529.1"/>
    <property type="molecule type" value="Genomic_DNA"/>
</dbReference>
<feature type="coiled-coil region" evidence="1">
    <location>
        <begin position="14"/>
        <end position="41"/>
    </location>
</feature>
<dbReference type="Gene3D" id="1.20.5.190">
    <property type="match status" value="1"/>
</dbReference>
<gene>
    <name evidence="3" type="ORF">BRW62_00830</name>
</gene>
<dbReference type="OrthoDB" id="532566at2"/>
<dbReference type="AlphaFoldDB" id="A0A2D2PZ53"/>
<dbReference type="RefSeq" id="WP_099797671.1">
    <property type="nucleotide sequence ID" value="NZ_CP018092.1"/>
</dbReference>
<keyword evidence="2" id="KW-1133">Transmembrane helix</keyword>
<evidence type="ECO:0000256" key="2">
    <source>
        <dbReference type="SAM" id="Phobius"/>
    </source>
</evidence>
<evidence type="ECO:0000313" key="4">
    <source>
        <dbReference type="Proteomes" id="UP000231057"/>
    </source>
</evidence>
<feature type="transmembrane region" description="Helical" evidence="2">
    <location>
        <begin position="73"/>
        <end position="98"/>
    </location>
</feature>
<organism evidence="3 4">
    <name type="scientific">Parathermosynechococcus lividus PCC 6715</name>
    <dbReference type="NCBI Taxonomy" id="1917166"/>
    <lineage>
        <taxon>Bacteria</taxon>
        <taxon>Bacillati</taxon>
        <taxon>Cyanobacteriota</taxon>
        <taxon>Cyanophyceae</taxon>
        <taxon>Acaryochloridales</taxon>
        <taxon>Thermosynechococcaceae</taxon>
        <taxon>Parathermosynechococcus</taxon>
    </lineage>
</organism>